<gene>
    <name evidence="3" type="ORF">SAMN05660349_02491</name>
</gene>
<evidence type="ECO:0000313" key="4">
    <source>
        <dbReference type="Proteomes" id="UP000190852"/>
    </source>
</evidence>
<feature type="chain" id="PRO_5010531430" evidence="1">
    <location>
        <begin position="24"/>
        <end position="284"/>
    </location>
</feature>
<dbReference type="AlphaFoldDB" id="A0A1T5DK79"/>
<sequence>MIKNSYKLLCLLACMLMSLTLQAQTKAEKQGWRLGMQSYSFHKFTLTEAIDKTNQLGMKYIEVYPGHKLGGKWGDVTFGPQLSAQTRLELKEYAASKGVKIISTGVVVTQSSSEWEPLFLFAKDMGMAFISCEPAMADWDLVESLVRKYDIGISVHNHPQPSQYWTPDNLLNAIVGRNPKIGSSADVGHWRREGLDQIECLKKLDSRIISLHFKDIAEKKAGVKEQEDVIWGKGILNVKGMLQELKRQNFKGYFIVEYENNWDNSVPDIKKCLEYFDIVTNEIL</sequence>
<feature type="domain" description="Xylose isomerase-like TIM barrel" evidence="2">
    <location>
        <begin position="142"/>
        <end position="265"/>
    </location>
</feature>
<dbReference type="PANTHER" id="PTHR12110">
    <property type="entry name" value="HYDROXYPYRUVATE ISOMERASE"/>
    <property type="match status" value="1"/>
</dbReference>
<accession>A0A1T5DK79</accession>
<evidence type="ECO:0000259" key="2">
    <source>
        <dbReference type="Pfam" id="PF01261"/>
    </source>
</evidence>
<reference evidence="4" key="1">
    <citation type="submission" date="2017-02" db="EMBL/GenBank/DDBJ databases">
        <authorList>
            <person name="Varghese N."/>
            <person name="Submissions S."/>
        </authorList>
    </citation>
    <scope>NUCLEOTIDE SEQUENCE [LARGE SCALE GENOMIC DNA]</scope>
    <source>
        <strain evidence="4">DSM 24967</strain>
    </source>
</reference>
<keyword evidence="4" id="KW-1185">Reference proteome</keyword>
<dbReference type="EMBL" id="FUYQ01000019">
    <property type="protein sequence ID" value="SKB72109.1"/>
    <property type="molecule type" value="Genomic_DNA"/>
</dbReference>
<protein>
    <submittedName>
        <fullName evidence="3">Sugar phosphate isomerase/epimerase</fullName>
    </submittedName>
</protein>
<dbReference type="InterPro" id="IPR050312">
    <property type="entry name" value="IolE/XylAMocC-like"/>
</dbReference>
<keyword evidence="3" id="KW-0413">Isomerase</keyword>
<dbReference type="SUPFAM" id="SSF51658">
    <property type="entry name" value="Xylose isomerase-like"/>
    <property type="match status" value="1"/>
</dbReference>
<evidence type="ECO:0000256" key="1">
    <source>
        <dbReference type="SAM" id="SignalP"/>
    </source>
</evidence>
<dbReference type="GO" id="GO:0016853">
    <property type="term" value="F:isomerase activity"/>
    <property type="evidence" value="ECO:0007669"/>
    <property type="project" value="UniProtKB-KW"/>
</dbReference>
<dbReference type="Gene3D" id="3.20.20.150">
    <property type="entry name" value="Divalent-metal-dependent TIM barrel enzymes"/>
    <property type="match status" value="1"/>
</dbReference>
<name>A0A1T5DK79_9BACT</name>
<dbReference type="Pfam" id="PF01261">
    <property type="entry name" value="AP_endonuc_2"/>
    <property type="match status" value="1"/>
</dbReference>
<organism evidence="3 4">
    <name type="scientific">Parabacteroides chartae</name>
    <dbReference type="NCBI Taxonomy" id="1037355"/>
    <lineage>
        <taxon>Bacteria</taxon>
        <taxon>Pseudomonadati</taxon>
        <taxon>Bacteroidota</taxon>
        <taxon>Bacteroidia</taxon>
        <taxon>Bacteroidales</taxon>
        <taxon>Tannerellaceae</taxon>
        <taxon>Parabacteroides</taxon>
    </lineage>
</organism>
<dbReference type="InterPro" id="IPR013022">
    <property type="entry name" value="Xyl_isomerase-like_TIM-brl"/>
</dbReference>
<dbReference type="PANTHER" id="PTHR12110:SF41">
    <property type="entry name" value="INOSOSE DEHYDRATASE"/>
    <property type="match status" value="1"/>
</dbReference>
<dbReference type="Proteomes" id="UP000190852">
    <property type="component" value="Unassembled WGS sequence"/>
</dbReference>
<keyword evidence="1" id="KW-0732">Signal</keyword>
<dbReference type="RefSeq" id="WP_079683937.1">
    <property type="nucleotide sequence ID" value="NZ_FUYQ01000019.1"/>
</dbReference>
<dbReference type="InterPro" id="IPR036237">
    <property type="entry name" value="Xyl_isomerase-like_sf"/>
</dbReference>
<feature type="signal peptide" evidence="1">
    <location>
        <begin position="1"/>
        <end position="23"/>
    </location>
</feature>
<evidence type="ECO:0000313" key="3">
    <source>
        <dbReference type="EMBL" id="SKB72109.1"/>
    </source>
</evidence>
<proteinExistence type="predicted"/>